<dbReference type="RefSeq" id="XP_030985083.1">
    <property type="nucleotide sequence ID" value="XM_031124558.1"/>
</dbReference>
<evidence type="ECO:0000256" key="1">
    <source>
        <dbReference type="SAM" id="MobiDB-lite"/>
    </source>
</evidence>
<feature type="region of interest" description="Disordered" evidence="1">
    <location>
        <begin position="290"/>
        <end position="552"/>
    </location>
</feature>
<dbReference type="AlphaFoldDB" id="A0A6P8BCX2"/>
<reference evidence="3" key="2">
    <citation type="submission" date="2019-10" db="EMBL/GenBank/DDBJ databases">
        <authorList>
            <consortium name="NCBI Genome Project"/>
        </authorList>
    </citation>
    <scope>NUCLEOTIDE SEQUENCE</scope>
    <source>
        <strain evidence="3">NI907</strain>
    </source>
</reference>
<feature type="compositionally biased region" description="Basic residues" evidence="1">
    <location>
        <begin position="455"/>
        <end position="464"/>
    </location>
</feature>
<keyword evidence="2" id="KW-1185">Reference proteome</keyword>
<dbReference type="GeneID" id="41959467"/>
<organism evidence="2 3">
    <name type="scientific">Pyricularia grisea</name>
    <name type="common">Crabgrass-specific blast fungus</name>
    <name type="synonym">Magnaporthe grisea</name>
    <dbReference type="NCBI Taxonomy" id="148305"/>
    <lineage>
        <taxon>Eukaryota</taxon>
        <taxon>Fungi</taxon>
        <taxon>Dikarya</taxon>
        <taxon>Ascomycota</taxon>
        <taxon>Pezizomycotina</taxon>
        <taxon>Sordariomycetes</taxon>
        <taxon>Sordariomycetidae</taxon>
        <taxon>Magnaporthales</taxon>
        <taxon>Pyriculariaceae</taxon>
        <taxon>Pyricularia</taxon>
    </lineage>
</organism>
<feature type="compositionally biased region" description="Basic and acidic residues" evidence="1">
    <location>
        <begin position="732"/>
        <end position="743"/>
    </location>
</feature>
<feature type="compositionally biased region" description="Low complexity" evidence="1">
    <location>
        <begin position="526"/>
        <end position="552"/>
    </location>
</feature>
<feature type="region of interest" description="Disordered" evidence="1">
    <location>
        <begin position="710"/>
        <end position="743"/>
    </location>
</feature>
<feature type="compositionally biased region" description="Pro residues" evidence="1">
    <location>
        <begin position="19"/>
        <end position="51"/>
    </location>
</feature>
<gene>
    <name evidence="3" type="ORF">PgNI_04513</name>
</gene>
<feature type="compositionally biased region" description="Low complexity" evidence="1">
    <location>
        <begin position="497"/>
        <end position="509"/>
    </location>
</feature>
<evidence type="ECO:0000313" key="2">
    <source>
        <dbReference type="Proteomes" id="UP000515153"/>
    </source>
</evidence>
<feature type="region of interest" description="Disordered" evidence="1">
    <location>
        <begin position="1"/>
        <end position="73"/>
    </location>
</feature>
<reference evidence="3" key="1">
    <citation type="journal article" date="2019" name="Mol. Biol. Evol.">
        <title>Blast fungal genomes show frequent chromosomal changes, gene gains and losses, and effector gene turnover.</title>
        <authorList>
            <person name="Gomez Luciano L.B."/>
            <person name="Jason Tsai I."/>
            <person name="Chuma I."/>
            <person name="Tosa Y."/>
            <person name="Chen Y.H."/>
            <person name="Li J.Y."/>
            <person name="Li M.Y."/>
            <person name="Jade Lu M.Y."/>
            <person name="Nakayashiki H."/>
            <person name="Li W.H."/>
        </authorList>
    </citation>
    <scope>NUCLEOTIDE SEQUENCE</scope>
    <source>
        <strain evidence="3">NI907</strain>
    </source>
</reference>
<feature type="compositionally biased region" description="Pro residues" evidence="1">
    <location>
        <begin position="383"/>
        <end position="394"/>
    </location>
</feature>
<dbReference type="KEGG" id="pgri:PgNI_04513"/>
<feature type="compositionally biased region" description="Basic and acidic residues" evidence="1">
    <location>
        <begin position="401"/>
        <end position="412"/>
    </location>
</feature>
<dbReference type="Proteomes" id="UP000515153">
    <property type="component" value="Unplaced"/>
</dbReference>
<protein>
    <submittedName>
        <fullName evidence="3">Uncharacterized protein</fullName>
    </submittedName>
</protein>
<feature type="compositionally biased region" description="Pro residues" evidence="1">
    <location>
        <begin position="314"/>
        <end position="325"/>
    </location>
</feature>
<name>A0A6P8BCX2_PYRGI</name>
<evidence type="ECO:0000313" key="3">
    <source>
        <dbReference type="RefSeq" id="XP_030985083.1"/>
    </source>
</evidence>
<reference evidence="3" key="3">
    <citation type="submission" date="2025-08" db="UniProtKB">
        <authorList>
            <consortium name="RefSeq"/>
        </authorList>
    </citation>
    <scope>IDENTIFICATION</scope>
    <source>
        <strain evidence="3">NI907</strain>
    </source>
</reference>
<accession>A0A6P8BCX2</accession>
<feature type="compositionally biased region" description="Low complexity" evidence="1">
    <location>
        <begin position="413"/>
        <end position="437"/>
    </location>
</feature>
<feature type="compositionally biased region" description="Pro residues" evidence="1">
    <location>
        <begin position="336"/>
        <end position="367"/>
    </location>
</feature>
<sequence>MSNADMFPDGFLKFGGRGGPPPPGIMRPPPAPPGMGGPPRPGPNMMPPRPQHNPVMAQPNMGQPITRPPPMTPRLVRRRSTHEISDLRDEFRSPEDCRDRLTTYYVFRIEPVEGDEGHTVEGEKIQSTWMNAHVTEIQDLPRKEIIRQIRQLNKASDSGVAEKKKGMGSGQQRQIERARRKLEMDELTDPERFEITLVQLDDKRRELTDKEYKKYEKKLHGGAKPGTTSITTVLISKPNGQVKKKKKKMEKRVSITAYFKNAPKPGVDVETLLKEREMEEDIKAQRIHHGIDGLLGPHDFPPDSLIDQMARFPQGPPQVQFPPPGQINASLGPQRQGPPPPPRMPGGPPPRPMQNGHPLPPRPPVSRPGPAGRLGLVGGPGPVGRPPAGRPPVGQPRTANHGRDGRRRDRSDSSSSESDSGSESESSGSSSSGSWSGSEDEVSMPTSHGSTSDGRRRKRQRGPKKYVQGSEYHSRANSRRRNQNEGEYMCKVHGGRRQQSQTSRRQPQRIMPRVPNAPTSAPVIVQHPMMQQHQPPQPQQQQQQQYQGYQQQSVLHQQPMVPAVDIQEAYNRGRIHGKAEEREETRLIDEASVATNRRLPERLAAQPRYLPVQMPGVRLVEPVRTQREIAAEIELEERERIAAAAVAAERIRVEKERHAADAKARAAWYRQREAERQEEEYWRKVEEQEERERAARLAVERERRTYAAYMRDPSPDINPFPRPPVRKPTVSYRDRDTYHYYDS</sequence>
<proteinExistence type="predicted"/>